<keyword evidence="2" id="KW-1185">Reference proteome</keyword>
<evidence type="ECO:0000313" key="1">
    <source>
        <dbReference type="EMBL" id="GJE78125.1"/>
    </source>
</evidence>
<sequence>MAAKPSLPVITVPGEVPNIPQGAEISVFEKGVELYERLKINREVQLKLADGKTLTGTVKSMKVDSLIDLMHAYGPQSIYGYARTYTATGLVQALTDAAGGDTLDVTKLYTAVVVYLPHNVELAA</sequence>
<name>A0ABQ4V1E8_9HYPH</name>
<reference evidence="1" key="1">
    <citation type="journal article" date="2021" name="Front. Microbiol.">
        <title>Comprehensive Comparative Genomics and Phenotyping of Methylobacterium Species.</title>
        <authorList>
            <person name="Alessa O."/>
            <person name="Ogura Y."/>
            <person name="Fujitani Y."/>
            <person name="Takami H."/>
            <person name="Hayashi T."/>
            <person name="Sahin N."/>
            <person name="Tani A."/>
        </authorList>
    </citation>
    <scope>NUCLEOTIDE SEQUENCE</scope>
    <source>
        <strain evidence="1">DSM 14458</strain>
    </source>
</reference>
<gene>
    <name evidence="1" type="ORF">BGCPKDLD_4736</name>
</gene>
<comment type="caution">
    <text evidence="1">The sequence shown here is derived from an EMBL/GenBank/DDBJ whole genome shotgun (WGS) entry which is preliminary data.</text>
</comment>
<organism evidence="1 2">
    <name type="scientific">Methylorubrum suomiense</name>
    <dbReference type="NCBI Taxonomy" id="144191"/>
    <lineage>
        <taxon>Bacteria</taxon>
        <taxon>Pseudomonadati</taxon>
        <taxon>Pseudomonadota</taxon>
        <taxon>Alphaproteobacteria</taxon>
        <taxon>Hyphomicrobiales</taxon>
        <taxon>Methylobacteriaceae</taxon>
        <taxon>Methylorubrum</taxon>
    </lineage>
</organism>
<dbReference type="EMBL" id="BPRE01000020">
    <property type="protein sequence ID" value="GJE78125.1"/>
    <property type="molecule type" value="Genomic_DNA"/>
</dbReference>
<dbReference type="Proteomes" id="UP001055093">
    <property type="component" value="Unassembled WGS sequence"/>
</dbReference>
<protein>
    <submittedName>
        <fullName evidence="1">Uncharacterized protein</fullName>
    </submittedName>
</protein>
<accession>A0ABQ4V1E8</accession>
<proteinExistence type="predicted"/>
<reference evidence="1" key="2">
    <citation type="submission" date="2021-08" db="EMBL/GenBank/DDBJ databases">
        <authorList>
            <person name="Tani A."/>
            <person name="Ola A."/>
            <person name="Ogura Y."/>
            <person name="Katsura K."/>
            <person name="Hayashi T."/>
        </authorList>
    </citation>
    <scope>NUCLEOTIDE SEQUENCE</scope>
    <source>
        <strain evidence="1">DSM 14458</strain>
    </source>
</reference>
<dbReference type="RefSeq" id="WP_238308708.1">
    <property type="nucleotide sequence ID" value="NZ_BPRE01000020.1"/>
</dbReference>
<evidence type="ECO:0000313" key="2">
    <source>
        <dbReference type="Proteomes" id="UP001055093"/>
    </source>
</evidence>